<dbReference type="Proteomes" id="UP000470384">
    <property type="component" value="Unassembled WGS sequence"/>
</dbReference>
<dbReference type="GO" id="GO:0005524">
    <property type="term" value="F:ATP binding"/>
    <property type="evidence" value="ECO:0007669"/>
    <property type="project" value="UniProtKB-UniRule"/>
</dbReference>
<evidence type="ECO:0000256" key="9">
    <source>
        <dbReference type="ARBA" id="ARBA00023157"/>
    </source>
</evidence>
<dbReference type="PANTHER" id="PTHR34378">
    <property type="entry name" value="GLUTAMATE--CYSTEINE LIGASE, CHLOROPLASTIC"/>
    <property type="match status" value="1"/>
</dbReference>
<dbReference type="OrthoDB" id="9780152at2"/>
<dbReference type="PANTHER" id="PTHR34378:SF1">
    <property type="entry name" value="GLUTAMATE--CYSTEINE LIGASE, CHLOROPLASTIC"/>
    <property type="match status" value="1"/>
</dbReference>
<dbReference type="AlphaFoldDB" id="A0A845QCW8"/>
<keyword evidence="8" id="KW-0809">Transit peptide</keyword>
<dbReference type="Pfam" id="PF04107">
    <property type="entry name" value="GCS2"/>
    <property type="match status" value="1"/>
</dbReference>
<dbReference type="RefSeq" id="WP_160588347.1">
    <property type="nucleotide sequence ID" value="NZ_BMHN01000001.1"/>
</dbReference>
<dbReference type="InterPro" id="IPR011556">
    <property type="entry name" value="Glut_cys_lig_pln_type"/>
</dbReference>
<dbReference type="InterPro" id="IPR006336">
    <property type="entry name" value="GCS2"/>
</dbReference>
<dbReference type="PIRSF" id="PIRSF017901">
    <property type="entry name" value="GCL"/>
    <property type="match status" value="1"/>
</dbReference>
<evidence type="ECO:0000256" key="2">
    <source>
        <dbReference type="ARBA" id="ARBA00010253"/>
    </source>
</evidence>
<comment type="function">
    <text evidence="10">Catalyzes the synthesis of gamma-glutamylcysteine (gamma-GC).</text>
</comment>
<dbReference type="SUPFAM" id="SSF55931">
    <property type="entry name" value="Glutamine synthetase/guanido kinase"/>
    <property type="match status" value="1"/>
</dbReference>
<keyword evidence="13" id="KW-1185">Reference proteome</keyword>
<evidence type="ECO:0000313" key="13">
    <source>
        <dbReference type="Proteomes" id="UP000470384"/>
    </source>
</evidence>
<accession>A0A845QCW8</accession>
<name>A0A845QCW8_9HYPH</name>
<keyword evidence="5" id="KW-0317">Glutathione biosynthesis</keyword>
<comment type="pathway">
    <text evidence="1">Sulfur metabolism; glutathione biosynthesis; glutathione from L-cysteine and L-glutamate: step 1/2.</text>
</comment>
<sequence length="465" mass="51700">MSAPPTTNADARPVESRDELVAFLESGSKPKSDWRIGTEHEKFGYRIGDFSPMPYDNTPGETGATVKAMLEGMQRFGWEPAYEGDNVIALLGNEKTRGGSITLEPGGQFELSGAPLETLHQTCDEVHTHLAQVAEIAGEIDAGFIGLGFAPRRTLEDTPVMPKGRYKIMRAYMSKVGTRGLDMMFRTATVQVNLDFGSEADMIEKYRIALALQPLATAIFANSPFKEGKPNGLLSNRAHVWLDTDRDRTGMLPFAFEDGFGFEQYTDYALDVPMYFVYRGGDYVDVSGQSFRDFMEGRLKGLEGERPTLDDWESHLTTIFPEARLKRFIEMRGADGGPWRRLCALPAFWVGLLYDDAAQKAAWDLIKDWTAEEREALHQAVPAQALNTPFRDGTLLDIARDALAIAQDGLKARARTDSIGADERGFLAAIEATLAEGRTPAEELLENYNGKWAGNLDRLFEDYSY</sequence>
<evidence type="ECO:0000256" key="5">
    <source>
        <dbReference type="ARBA" id="ARBA00022684"/>
    </source>
</evidence>
<dbReference type="GeneID" id="300655414"/>
<evidence type="ECO:0000256" key="7">
    <source>
        <dbReference type="ARBA" id="ARBA00022840"/>
    </source>
</evidence>
<comment type="subunit">
    <text evidence="3">Homodimer or monomer when oxidized or reduced, respectively.</text>
</comment>
<keyword evidence="6 10" id="KW-0547">Nucleotide-binding</keyword>
<dbReference type="EC" id="6.3.2.2" evidence="10"/>
<dbReference type="EMBL" id="WXYQ01000007">
    <property type="protein sequence ID" value="NBG96264.1"/>
    <property type="molecule type" value="Genomic_DNA"/>
</dbReference>
<comment type="caution">
    <text evidence="12">The sequence shown here is derived from an EMBL/GenBank/DDBJ whole genome shotgun (WGS) entry which is preliminary data.</text>
</comment>
<feature type="disulfide bond" evidence="11">
    <location>
        <begin position="123"/>
        <end position="343"/>
    </location>
</feature>
<evidence type="ECO:0000256" key="8">
    <source>
        <dbReference type="ARBA" id="ARBA00022946"/>
    </source>
</evidence>
<dbReference type="GO" id="GO:0006750">
    <property type="term" value="P:glutathione biosynthetic process"/>
    <property type="evidence" value="ECO:0007669"/>
    <property type="project" value="UniProtKB-UniRule"/>
</dbReference>
<evidence type="ECO:0000256" key="1">
    <source>
        <dbReference type="ARBA" id="ARBA00005006"/>
    </source>
</evidence>
<dbReference type="NCBIfam" id="TIGR01436">
    <property type="entry name" value="glu_cys_lig_pln"/>
    <property type="match status" value="1"/>
</dbReference>
<protein>
    <recommendedName>
        <fullName evidence="10">Glutamate--cysteine ligase</fullName>
        <ecNumber evidence="10">6.3.2.2</ecNumber>
    </recommendedName>
</protein>
<evidence type="ECO:0000256" key="11">
    <source>
        <dbReference type="PIRSR" id="PIRSR017901-50"/>
    </source>
</evidence>
<comment type="similarity">
    <text evidence="10">Belongs to the glutamate--cysteine ligase type 2 family. EgtA subfamily.</text>
</comment>
<comment type="catalytic activity">
    <reaction evidence="10">
        <text>L-cysteine + L-glutamate + ATP = gamma-L-glutamyl-L-cysteine + ADP + phosphate + H(+)</text>
        <dbReference type="Rhea" id="RHEA:13285"/>
        <dbReference type="ChEBI" id="CHEBI:15378"/>
        <dbReference type="ChEBI" id="CHEBI:29985"/>
        <dbReference type="ChEBI" id="CHEBI:30616"/>
        <dbReference type="ChEBI" id="CHEBI:35235"/>
        <dbReference type="ChEBI" id="CHEBI:43474"/>
        <dbReference type="ChEBI" id="CHEBI:58173"/>
        <dbReference type="ChEBI" id="CHEBI:456216"/>
        <dbReference type="EC" id="6.3.2.2"/>
    </reaction>
</comment>
<dbReference type="GO" id="GO:0004357">
    <property type="term" value="F:glutamate-cysteine ligase activity"/>
    <property type="evidence" value="ECO:0007669"/>
    <property type="project" value="UniProtKB-UniRule"/>
</dbReference>
<evidence type="ECO:0000256" key="6">
    <source>
        <dbReference type="ARBA" id="ARBA00022741"/>
    </source>
</evidence>
<comment type="similarity">
    <text evidence="2">Belongs to the carboxylate-amine ligase family. Glutamate--cysteine ligase type 2 subfamily.</text>
</comment>
<evidence type="ECO:0000313" key="12">
    <source>
        <dbReference type="EMBL" id="NBG96264.1"/>
    </source>
</evidence>
<proteinExistence type="inferred from homology"/>
<dbReference type="Gene3D" id="3.30.590.20">
    <property type="match status" value="1"/>
</dbReference>
<dbReference type="InterPro" id="IPR035434">
    <property type="entry name" value="GCL_bact_plant"/>
</dbReference>
<evidence type="ECO:0000256" key="4">
    <source>
        <dbReference type="ARBA" id="ARBA00022598"/>
    </source>
</evidence>
<keyword evidence="4 10" id="KW-0436">Ligase</keyword>
<keyword evidence="7 10" id="KW-0067">ATP-binding</keyword>
<reference evidence="12 13" key="1">
    <citation type="journal article" date="2016" name="Int. J. Syst. Evol. Microbiol.">
        <title>Pyruvatibacter mobilis gen. nov., sp. nov., a marine bacterium from the culture broth of Picochlorum sp. 122.</title>
        <authorList>
            <person name="Wang G."/>
            <person name="Tang M."/>
            <person name="Wu H."/>
            <person name="Dai S."/>
            <person name="Li T."/>
            <person name="Chen C."/>
            <person name="He H."/>
            <person name="Fan J."/>
            <person name="Xiang W."/>
            <person name="Li X."/>
        </authorList>
    </citation>
    <scope>NUCLEOTIDE SEQUENCE [LARGE SCALE GENOMIC DNA]</scope>
    <source>
        <strain evidence="12 13">GYP-11</strain>
    </source>
</reference>
<dbReference type="InterPro" id="IPR014746">
    <property type="entry name" value="Gln_synth/guanido_kin_cat_dom"/>
</dbReference>
<keyword evidence="9 11" id="KW-1015">Disulfide bond</keyword>
<gene>
    <name evidence="12" type="ORF">GTQ45_11020</name>
</gene>
<evidence type="ECO:0000256" key="10">
    <source>
        <dbReference type="PIRNR" id="PIRNR017901"/>
    </source>
</evidence>
<organism evidence="12 13">
    <name type="scientific">Pyruvatibacter mobilis</name>
    <dbReference type="NCBI Taxonomy" id="1712261"/>
    <lineage>
        <taxon>Bacteria</taxon>
        <taxon>Pseudomonadati</taxon>
        <taxon>Pseudomonadota</taxon>
        <taxon>Alphaproteobacteria</taxon>
        <taxon>Hyphomicrobiales</taxon>
        <taxon>Parvibaculaceae</taxon>
        <taxon>Pyruvatibacter</taxon>
    </lineage>
</organism>
<evidence type="ECO:0000256" key="3">
    <source>
        <dbReference type="ARBA" id="ARBA00011153"/>
    </source>
</evidence>